<name>A0A8E2ES68_9PEZI</name>
<accession>A0A8E2ES68</accession>
<proteinExistence type="predicted"/>
<evidence type="ECO:0000313" key="2">
    <source>
        <dbReference type="Proteomes" id="UP000250140"/>
    </source>
</evidence>
<gene>
    <name evidence="1" type="ORF">AOQ84DRAFT_381433</name>
</gene>
<dbReference type="AlphaFoldDB" id="A0A8E2ES68"/>
<reference evidence="1 2" key="1">
    <citation type="journal article" date="2016" name="Nat. Commun.">
        <title>Ectomycorrhizal ecology is imprinted in the genome of the dominant symbiotic fungus Cenococcum geophilum.</title>
        <authorList>
            <consortium name="DOE Joint Genome Institute"/>
            <person name="Peter M."/>
            <person name="Kohler A."/>
            <person name="Ohm R.A."/>
            <person name="Kuo A."/>
            <person name="Krutzmann J."/>
            <person name="Morin E."/>
            <person name="Arend M."/>
            <person name="Barry K.W."/>
            <person name="Binder M."/>
            <person name="Choi C."/>
            <person name="Clum A."/>
            <person name="Copeland A."/>
            <person name="Grisel N."/>
            <person name="Haridas S."/>
            <person name="Kipfer T."/>
            <person name="LaButti K."/>
            <person name="Lindquist E."/>
            <person name="Lipzen A."/>
            <person name="Maire R."/>
            <person name="Meier B."/>
            <person name="Mihaltcheva S."/>
            <person name="Molinier V."/>
            <person name="Murat C."/>
            <person name="Poggeler S."/>
            <person name="Quandt C.A."/>
            <person name="Sperisen C."/>
            <person name="Tritt A."/>
            <person name="Tisserant E."/>
            <person name="Crous P.W."/>
            <person name="Henrissat B."/>
            <person name="Nehls U."/>
            <person name="Egli S."/>
            <person name="Spatafora J.W."/>
            <person name="Grigoriev I.V."/>
            <person name="Martin F.M."/>
        </authorList>
    </citation>
    <scope>NUCLEOTIDE SEQUENCE [LARGE SCALE GENOMIC DNA]</scope>
    <source>
        <strain evidence="1 2">CBS 207.34</strain>
    </source>
</reference>
<sequence>MFLTPTGLELCSPLLPSTTILLVTLNYPDEMKNVLLAGHAELDMAWKWTLIAGDTKAFSTGADLM</sequence>
<keyword evidence="2" id="KW-1185">Reference proteome</keyword>
<dbReference type="Proteomes" id="UP000250140">
    <property type="component" value="Unassembled WGS sequence"/>
</dbReference>
<protein>
    <submittedName>
        <fullName evidence="1">Uncharacterized protein</fullName>
    </submittedName>
</protein>
<organism evidence="1 2">
    <name type="scientific">Glonium stellatum</name>
    <dbReference type="NCBI Taxonomy" id="574774"/>
    <lineage>
        <taxon>Eukaryota</taxon>
        <taxon>Fungi</taxon>
        <taxon>Dikarya</taxon>
        <taxon>Ascomycota</taxon>
        <taxon>Pezizomycotina</taxon>
        <taxon>Dothideomycetes</taxon>
        <taxon>Pleosporomycetidae</taxon>
        <taxon>Gloniales</taxon>
        <taxon>Gloniaceae</taxon>
        <taxon>Glonium</taxon>
    </lineage>
</organism>
<dbReference type="EMBL" id="KV750703">
    <property type="protein sequence ID" value="OCL03630.1"/>
    <property type="molecule type" value="Genomic_DNA"/>
</dbReference>
<evidence type="ECO:0000313" key="1">
    <source>
        <dbReference type="EMBL" id="OCL03630.1"/>
    </source>
</evidence>